<dbReference type="SMART" id="SM00353">
    <property type="entry name" value="HLH"/>
    <property type="match status" value="1"/>
</dbReference>
<proteinExistence type="predicted"/>
<dbReference type="InterPro" id="IPR052099">
    <property type="entry name" value="Regulatory_TF_Diverse"/>
</dbReference>
<feature type="region of interest" description="Disordered" evidence="1">
    <location>
        <begin position="17"/>
        <end position="47"/>
    </location>
</feature>
<feature type="region of interest" description="Disordered" evidence="1">
    <location>
        <begin position="561"/>
        <end position="630"/>
    </location>
</feature>
<organism evidence="3">
    <name type="scientific">Melanopsichium pennsylvanicum 4</name>
    <dbReference type="NCBI Taxonomy" id="1398559"/>
    <lineage>
        <taxon>Eukaryota</taxon>
        <taxon>Fungi</taxon>
        <taxon>Dikarya</taxon>
        <taxon>Basidiomycota</taxon>
        <taxon>Ustilaginomycotina</taxon>
        <taxon>Ustilaginomycetes</taxon>
        <taxon>Ustilaginales</taxon>
        <taxon>Ustilaginaceae</taxon>
        <taxon>Melanopsichium</taxon>
    </lineage>
</organism>
<sequence>MFPTPINNGGAPVSAQLYQHQHQHQHQHQPHRQHSQHGQDPQQSDSLDTQLQHLHLQHAQLEAMRILQQQHMLPNIVAPKQDDVGLLHNPPSGPWSCEDYDSMMRTILDATLPSDHFADLEAPAPLVSFSASYAGSFVSGSSDSGASPTSINDLVYGAPNFPTPPDSDFGSSARNMSFSLASHNGTAFSPDSSLNLSNASYANSYSGSDTTSPYAHNFNMHASSSTSPFGLRHVRLPSTSVAATSASPLAASQLGDPSAPMNPHWNPNFLAPNTTGLPQLSHHESTDLSSPSTSNDANDGSRKRRVSDVNVSATKAPVKSAAKKLVTPAAPESELAEDARKAKKAKRAVTAIEPKVASTGGAAPISHLSRKLPHMEVGSNATALAAIERLKAKRLQESHAAAVAKAANASAAGSGSSQEPGFTTATDKPILDPATRQQKKVAHNAIERRYRNNINDRIAALRRAVPALREIRPRKTPSGRRSRKAQQEEDLVDGVPAATKLNKATILGKATDYIKYLKSRELRLNSEVAGLRELVRSLEGGEELLELWEAEMDKVVAEQEALAAAAAAQEEEEAEETYGNAEGEDDDEDDDDVDDDETADTGESSYNSASSSSPPSARSRTGSKAGRGRKSGIAGALSSLASSRYMLATFLGISFIGSGTEFALDATASDSSQAVGRPAAGHVLVGASRQMLKRSAIYMAPTTSIAQESHVFDAVPTHALAFEVLRIISFSFCFLFLVWPLVSRLISFKSRSASLSDFYDDSEVERSVTQSGRSRRLRLALTKGEIDVATFDTSMRTQISAPTSAVLATPALIVAGSRLALSRAARLQKLIPAQRLPNEEAAALARLLEVETLCEGKAQSSALLRLHTALRLTNSEHVRSNNCSTSRDPVLAAPRLKATLALTFARLGEGVDSAQDLADQLWNEARASLRNTPLDDSSAPSALDKDDDLVASEDASWLSSVLSLDLDSALDLLASASSKDARDCEFSAVLAIADVYYCSRLASVWSRLLASLVRASCPSAESPTSLFVRDFVSLQSKQRLDLDVIRDATIRKDLHSEITSLARTAPPTARAWQMAQVTLATWSAVLGNLALTLHVASILHEHPFATEGNVRLASVHTLDSFVDAAPAAATFASAVVMARDELDGKANLFLSWLRFLRTFADVKTSAAELHAATLDIRKLVAAFSNAVNVDADRAAVAELSGDDEPTAVVDELESSLDLITDLCTALGRRINRLPKEGLGSGSVVKLLTDALRDDDGDSGVEV</sequence>
<dbReference type="PANTHER" id="PTHR47336">
    <property type="entry name" value="TRANSCRIPTION FACTOR HMS1-RELATED"/>
    <property type="match status" value="1"/>
</dbReference>
<dbReference type="InterPro" id="IPR011598">
    <property type="entry name" value="bHLH_dom"/>
</dbReference>
<evidence type="ECO:0000256" key="1">
    <source>
        <dbReference type="SAM" id="MobiDB-lite"/>
    </source>
</evidence>
<evidence type="ECO:0000259" key="2">
    <source>
        <dbReference type="PROSITE" id="PS50888"/>
    </source>
</evidence>
<feature type="region of interest" description="Disordered" evidence="1">
    <location>
        <begin position="247"/>
        <end position="317"/>
    </location>
</feature>
<dbReference type="InterPro" id="IPR036638">
    <property type="entry name" value="HLH_DNA-bd_sf"/>
</dbReference>
<feature type="compositionally biased region" description="Low complexity" evidence="1">
    <location>
        <begin position="601"/>
        <end position="620"/>
    </location>
</feature>
<dbReference type="Pfam" id="PF00010">
    <property type="entry name" value="HLH"/>
    <property type="match status" value="1"/>
</dbReference>
<accession>A0A077R8T8</accession>
<name>A0A077R8T8_9BASI</name>
<dbReference type="SUPFAM" id="SSF47459">
    <property type="entry name" value="HLH, helix-loop-helix DNA-binding domain"/>
    <property type="match status" value="1"/>
</dbReference>
<reference evidence="3" key="1">
    <citation type="journal article" date="2014" name="Genome Biol. Evol.">
        <title>Gene Loss Rather Than Gene Gain Is Associated with a Host Jump from Monocots to Dicots in the Smut Fungus Melanopsichium pennsylvanicum.</title>
        <authorList>
            <person name="Sharma R."/>
            <person name="Mishra B."/>
            <person name="Runge F."/>
            <person name="Thines M."/>
        </authorList>
    </citation>
    <scope>NUCLEOTIDE SEQUENCE</scope>
    <source>
        <strain evidence="3">4</strain>
    </source>
</reference>
<protein>
    <recommendedName>
        <fullName evidence="2">BHLH domain-containing protein</fullName>
    </recommendedName>
</protein>
<feature type="compositionally biased region" description="Acidic residues" evidence="1">
    <location>
        <begin position="569"/>
        <end position="600"/>
    </location>
</feature>
<dbReference type="GO" id="GO:0046983">
    <property type="term" value="F:protein dimerization activity"/>
    <property type="evidence" value="ECO:0007669"/>
    <property type="project" value="InterPro"/>
</dbReference>
<feature type="domain" description="BHLH" evidence="2">
    <location>
        <begin position="438"/>
        <end position="517"/>
    </location>
</feature>
<feature type="compositionally biased region" description="Basic residues" evidence="1">
    <location>
        <begin position="472"/>
        <end position="484"/>
    </location>
</feature>
<dbReference type="Gene3D" id="4.10.280.10">
    <property type="entry name" value="Helix-loop-helix DNA-binding domain"/>
    <property type="match status" value="1"/>
</dbReference>
<dbReference type="EMBL" id="HG529657">
    <property type="protein sequence ID" value="CDI55666.1"/>
    <property type="molecule type" value="Genomic_DNA"/>
</dbReference>
<feature type="compositionally biased region" description="Polar residues" evidence="1">
    <location>
        <begin position="287"/>
        <end position="298"/>
    </location>
</feature>
<dbReference type="PROSITE" id="PS50888">
    <property type="entry name" value="BHLH"/>
    <property type="match status" value="1"/>
</dbReference>
<evidence type="ECO:0000313" key="3">
    <source>
        <dbReference type="EMBL" id="CDI55666.1"/>
    </source>
</evidence>
<feature type="compositionally biased region" description="Basic residues" evidence="1">
    <location>
        <begin position="21"/>
        <end position="35"/>
    </location>
</feature>
<feature type="region of interest" description="Disordered" evidence="1">
    <location>
        <begin position="409"/>
        <end position="438"/>
    </location>
</feature>
<feature type="region of interest" description="Disordered" evidence="1">
    <location>
        <begin position="470"/>
        <end position="490"/>
    </location>
</feature>
<dbReference type="PANTHER" id="PTHR47336:SF2">
    <property type="entry name" value="TRANSCRIPTION FACTOR HMS1-RELATED"/>
    <property type="match status" value="1"/>
</dbReference>
<dbReference type="AlphaFoldDB" id="A0A077R8T8"/>